<dbReference type="FunFam" id="3.30.1050.10:FF:000001">
    <property type="entry name" value="Putative Non-specific lipid-transfer protein"/>
    <property type="match status" value="1"/>
</dbReference>
<dbReference type="Pfam" id="PF02036">
    <property type="entry name" value="SCP2"/>
    <property type="match status" value="1"/>
</dbReference>
<comment type="caution">
    <text evidence="2">The sequence shown here is derived from an EMBL/GenBank/DDBJ whole genome shotgun (WGS) entry which is preliminary data.</text>
</comment>
<gene>
    <name evidence="2" type="ORF">PSHT_10660</name>
</gene>
<dbReference type="InterPro" id="IPR003033">
    <property type="entry name" value="SCP2_sterol-bd_dom"/>
</dbReference>
<dbReference type="VEuPathDB" id="FungiDB:PSTT_01008"/>
<dbReference type="SUPFAM" id="SSF55718">
    <property type="entry name" value="SCP-like"/>
    <property type="match status" value="1"/>
</dbReference>
<protein>
    <recommendedName>
        <fullName evidence="1">SCP2 domain-containing protein</fullName>
    </recommendedName>
</protein>
<keyword evidence="3" id="KW-1185">Reference proteome</keyword>
<dbReference type="AlphaFoldDB" id="A0A2S4V869"/>
<evidence type="ECO:0000259" key="1">
    <source>
        <dbReference type="Pfam" id="PF02036"/>
    </source>
</evidence>
<dbReference type="PANTHER" id="PTHR10094">
    <property type="entry name" value="STEROL CARRIER PROTEIN 2 SCP-2 FAMILY PROTEIN"/>
    <property type="match status" value="1"/>
</dbReference>
<dbReference type="OrthoDB" id="10265837at2759"/>
<reference evidence="3" key="2">
    <citation type="journal article" date="2018" name="BMC Genomics">
        <title>Genomic insights into host adaptation between the wheat stripe rust pathogen (Puccinia striiformis f. sp. tritici) and the barley stripe rust pathogen (Puccinia striiformis f. sp. hordei).</title>
        <authorList>
            <person name="Xia C."/>
            <person name="Wang M."/>
            <person name="Yin C."/>
            <person name="Cornejo O.E."/>
            <person name="Hulbert S.H."/>
            <person name="Chen X."/>
        </authorList>
    </citation>
    <scope>NUCLEOTIDE SEQUENCE [LARGE SCALE GENOMIC DNA]</scope>
    <source>
        <strain evidence="3">93TX-2</strain>
    </source>
</reference>
<reference evidence="2 3" key="1">
    <citation type="submission" date="2017-12" db="EMBL/GenBank/DDBJ databases">
        <title>Gene loss provides genomic basis for host adaptation in cereal stripe rust fungi.</title>
        <authorList>
            <person name="Xia C."/>
        </authorList>
    </citation>
    <scope>NUCLEOTIDE SEQUENCE [LARGE SCALE GENOMIC DNA]</scope>
    <source>
        <strain evidence="2 3">93TX-2</strain>
    </source>
</reference>
<reference evidence="3" key="3">
    <citation type="journal article" date="2018" name="Mol. Plant Microbe Interact.">
        <title>Genome sequence resources for the wheat stripe rust pathogen (Puccinia striiformis f. sp. tritici) and the barley stripe rust pathogen (Puccinia striiformis f. sp. hordei).</title>
        <authorList>
            <person name="Xia C."/>
            <person name="Wang M."/>
            <person name="Yin C."/>
            <person name="Cornejo O.E."/>
            <person name="Hulbert S.H."/>
            <person name="Chen X."/>
        </authorList>
    </citation>
    <scope>NUCLEOTIDE SEQUENCE [LARGE SCALE GENOMIC DNA]</scope>
    <source>
        <strain evidence="3">93TX-2</strain>
    </source>
</reference>
<dbReference type="GO" id="GO:0005829">
    <property type="term" value="C:cytosol"/>
    <property type="evidence" value="ECO:0007669"/>
    <property type="project" value="TreeGrafter"/>
</dbReference>
<accession>A0A2S4V869</accession>
<dbReference type="PANTHER" id="PTHR10094:SF28">
    <property type="entry name" value="SCP2 DOMAIN-CONTAINING PROTEIN"/>
    <property type="match status" value="1"/>
</dbReference>
<dbReference type="Proteomes" id="UP000238274">
    <property type="component" value="Unassembled WGS sequence"/>
</dbReference>
<sequence>MYQLGGEQSTSTTKYRNKSLDLHITYYQSKLLRNIATMSSNNFRVISAFGGFRSDEDKYRCTNRSIEGVKSSSIIEMIALGISKMDESEKKKQMKTVNGIFQMNVKSSEGKEGTWTIDFKKEGKVYLGPAKPKADVIINLSDETFQGLADGKINGQKAFMSSQLKVKGNIMLATKLDVLLKSAKSKL</sequence>
<dbReference type="Gene3D" id="3.30.1050.10">
    <property type="entry name" value="SCP2 sterol-binding domain"/>
    <property type="match status" value="1"/>
</dbReference>
<evidence type="ECO:0000313" key="2">
    <source>
        <dbReference type="EMBL" id="POW05729.1"/>
    </source>
</evidence>
<dbReference type="EMBL" id="PKSM01000167">
    <property type="protein sequence ID" value="POW05729.1"/>
    <property type="molecule type" value="Genomic_DNA"/>
</dbReference>
<dbReference type="VEuPathDB" id="FungiDB:PSHT_10660"/>
<proteinExistence type="predicted"/>
<organism evidence="2 3">
    <name type="scientific">Puccinia striiformis</name>
    <dbReference type="NCBI Taxonomy" id="27350"/>
    <lineage>
        <taxon>Eukaryota</taxon>
        <taxon>Fungi</taxon>
        <taxon>Dikarya</taxon>
        <taxon>Basidiomycota</taxon>
        <taxon>Pucciniomycotina</taxon>
        <taxon>Pucciniomycetes</taxon>
        <taxon>Pucciniales</taxon>
        <taxon>Pucciniaceae</taxon>
        <taxon>Puccinia</taxon>
    </lineage>
</organism>
<name>A0A2S4V869_9BASI</name>
<feature type="domain" description="SCP2" evidence="1">
    <location>
        <begin position="87"/>
        <end position="181"/>
    </location>
</feature>
<evidence type="ECO:0000313" key="3">
    <source>
        <dbReference type="Proteomes" id="UP000238274"/>
    </source>
</evidence>
<dbReference type="InterPro" id="IPR036527">
    <property type="entry name" value="SCP2_sterol-bd_dom_sf"/>
</dbReference>